<proteinExistence type="predicted"/>
<dbReference type="InterPro" id="IPR050490">
    <property type="entry name" value="Bact_solute-bd_prot1"/>
</dbReference>
<dbReference type="Gene3D" id="3.40.190.10">
    <property type="entry name" value="Periplasmic binding protein-like II"/>
    <property type="match status" value="2"/>
</dbReference>
<dbReference type="Proteomes" id="UP001501195">
    <property type="component" value="Unassembled WGS sequence"/>
</dbReference>
<dbReference type="SUPFAM" id="SSF53850">
    <property type="entry name" value="Periplasmic binding protein-like II"/>
    <property type="match status" value="1"/>
</dbReference>
<comment type="caution">
    <text evidence="1">The sequence shown here is derived from an EMBL/GenBank/DDBJ whole genome shotgun (WGS) entry which is preliminary data.</text>
</comment>
<evidence type="ECO:0000313" key="1">
    <source>
        <dbReference type="EMBL" id="GAA4960926.1"/>
    </source>
</evidence>
<evidence type="ECO:0000313" key="2">
    <source>
        <dbReference type="Proteomes" id="UP001501195"/>
    </source>
</evidence>
<dbReference type="Pfam" id="PF13416">
    <property type="entry name" value="SBP_bac_8"/>
    <property type="match status" value="1"/>
</dbReference>
<dbReference type="PANTHER" id="PTHR43649">
    <property type="entry name" value="ARABINOSE-BINDING PROTEIN-RELATED"/>
    <property type="match status" value="1"/>
</dbReference>
<dbReference type="PROSITE" id="PS51257">
    <property type="entry name" value="PROKAR_LIPOPROTEIN"/>
    <property type="match status" value="1"/>
</dbReference>
<dbReference type="PANTHER" id="PTHR43649:SF30">
    <property type="entry name" value="ABC TRANSPORTER SUBSTRATE-BINDING PROTEIN"/>
    <property type="match status" value="1"/>
</dbReference>
<dbReference type="InterPro" id="IPR006059">
    <property type="entry name" value="SBP"/>
</dbReference>
<sequence>MRSPGTGSDQGARPSRRGVRAVLAAGVAATLLAGCGGGGGDAGGDAGGDGGQVVLDFAWWGDKTRAERYEKAVALFEGENPGVDVRTRYAAFGDYWTARNTEAAGGALPDVLQMDVSYITDYAENGRIAPLDEHLGSGIDVSTLPASVLPATKVGGETYGIPTSTNTLATIVNTDLLAELGVPVPGPDLTWQGYDEFLAAVTAAGAARTPTVHGSSDYTQFISLFQVWLGQRGKAMFDDDGGLGFDEDDLAEWWGRSPQLHEAGAFLPPERLAQLEGTDAIGSRESAAEISWDNFLVRFSEGAGGAAMALLPPPVDDPAERGLFLKPSLMLSMSANTEHPAEAAALIDFITNDPRVGEVFGMSRGVPASARAREGLQPTGPDQQILEYEEALAPQLTSAPPPPVAGFGALEAAFTRIGEDLSYGSVSVAEAVEQWFTEAESTLGG</sequence>
<name>A0ABP9H5P6_9ACTN</name>
<reference evidence="2" key="1">
    <citation type="journal article" date="2019" name="Int. J. Syst. Evol. Microbiol.">
        <title>The Global Catalogue of Microorganisms (GCM) 10K type strain sequencing project: providing services to taxonomists for standard genome sequencing and annotation.</title>
        <authorList>
            <consortium name="The Broad Institute Genomics Platform"/>
            <consortium name="The Broad Institute Genome Sequencing Center for Infectious Disease"/>
            <person name="Wu L."/>
            <person name="Ma J."/>
        </authorList>
    </citation>
    <scope>NUCLEOTIDE SEQUENCE [LARGE SCALE GENOMIC DNA]</scope>
    <source>
        <strain evidence="2">JCM 18126</strain>
    </source>
</reference>
<accession>A0ABP9H5P6</accession>
<protein>
    <submittedName>
        <fullName evidence="1">ABC transporter substrate-binding protein</fullName>
    </submittedName>
</protein>
<organism evidence="1 2">
    <name type="scientific">Kineococcus glutinatus</name>
    <dbReference type="NCBI Taxonomy" id="1070872"/>
    <lineage>
        <taxon>Bacteria</taxon>
        <taxon>Bacillati</taxon>
        <taxon>Actinomycetota</taxon>
        <taxon>Actinomycetes</taxon>
        <taxon>Kineosporiales</taxon>
        <taxon>Kineosporiaceae</taxon>
        <taxon>Kineococcus</taxon>
    </lineage>
</organism>
<dbReference type="EMBL" id="BAABIL010000004">
    <property type="protein sequence ID" value="GAA4960926.1"/>
    <property type="molecule type" value="Genomic_DNA"/>
</dbReference>
<keyword evidence="2" id="KW-1185">Reference proteome</keyword>
<gene>
    <name evidence="1" type="ORF">GCM10023225_00660</name>
</gene>